<comment type="caution">
    <text evidence="1">The sequence shown here is derived from an EMBL/GenBank/DDBJ whole genome shotgun (WGS) entry which is preliminary data.</text>
</comment>
<dbReference type="OrthoDB" id="64214at2759"/>
<name>A0A812Q232_SYMPI</name>
<keyword evidence="2" id="KW-1185">Reference proteome</keyword>
<feature type="non-terminal residue" evidence="1">
    <location>
        <position position="1"/>
    </location>
</feature>
<protein>
    <submittedName>
        <fullName evidence="1">Uncharacterized protein</fullName>
    </submittedName>
</protein>
<sequence length="64" mass="7000">SACPRSRPCWHDNVHSAFGALRRLRPARGGVDPEVFAAFLRLLTVPLPGRISEDLSQEFNVAAA</sequence>
<feature type="non-terminal residue" evidence="1">
    <location>
        <position position="64"/>
    </location>
</feature>
<dbReference type="EMBL" id="CAJNIZ010014936">
    <property type="protein sequence ID" value="CAE7367908.1"/>
    <property type="molecule type" value="Genomic_DNA"/>
</dbReference>
<dbReference type="Proteomes" id="UP000649617">
    <property type="component" value="Unassembled WGS sequence"/>
</dbReference>
<accession>A0A812Q232</accession>
<organism evidence="1 2">
    <name type="scientific">Symbiodinium pilosum</name>
    <name type="common">Dinoflagellate</name>
    <dbReference type="NCBI Taxonomy" id="2952"/>
    <lineage>
        <taxon>Eukaryota</taxon>
        <taxon>Sar</taxon>
        <taxon>Alveolata</taxon>
        <taxon>Dinophyceae</taxon>
        <taxon>Suessiales</taxon>
        <taxon>Symbiodiniaceae</taxon>
        <taxon>Symbiodinium</taxon>
    </lineage>
</organism>
<proteinExistence type="predicted"/>
<reference evidence="1" key="1">
    <citation type="submission" date="2021-02" db="EMBL/GenBank/DDBJ databases">
        <authorList>
            <person name="Dougan E. K."/>
            <person name="Rhodes N."/>
            <person name="Thang M."/>
            <person name="Chan C."/>
        </authorList>
    </citation>
    <scope>NUCLEOTIDE SEQUENCE</scope>
</reference>
<dbReference type="AlphaFoldDB" id="A0A812Q232"/>
<evidence type="ECO:0000313" key="1">
    <source>
        <dbReference type="EMBL" id="CAE7367908.1"/>
    </source>
</evidence>
<gene>
    <name evidence="1" type="ORF">SPIL2461_LOCUS8911</name>
</gene>
<evidence type="ECO:0000313" key="2">
    <source>
        <dbReference type="Proteomes" id="UP000649617"/>
    </source>
</evidence>